<feature type="disulfide bond" evidence="7">
    <location>
        <begin position="959"/>
        <end position="1020"/>
    </location>
</feature>
<dbReference type="Proteomes" id="UP000028760">
    <property type="component" value="Unassembled WGS sequence"/>
</dbReference>
<dbReference type="EMBL" id="AYCK01014496">
    <property type="status" value="NOT_ANNOTATED_CDS"/>
    <property type="molecule type" value="Genomic_DNA"/>
</dbReference>
<keyword evidence="3" id="KW-0732">Signal</keyword>
<reference evidence="9" key="2">
    <citation type="submission" date="2025-08" db="UniProtKB">
        <authorList>
            <consortium name="Ensembl"/>
        </authorList>
    </citation>
    <scope>IDENTIFICATION</scope>
</reference>
<feature type="disulfide bond" evidence="7">
    <location>
        <begin position="1063"/>
        <end position="1124"/>
    </location>
</feature>
<keyword evidence="5 7" id="KW-1015">Disulfide bond</keyword>
<feature type="disulfide bond" evidence="7">
    <location>
        <begin position="270"/>
        <end position="331"/>
    </location>
</feature>
<feature type="disulfide bond" evidence="7">
    <location>
        <begin position="200"/>
        <end position="210"/>
    </location>
</feature>
<evidence type="ECO:0000256" key="1">
    <source>
        <dbReference type="ARBA" id="ARBA00004613"/>
    </source>
</evidence>
<feature type="disulfide bond" evidence="7">
    <location>
        <begin position="257"/>
        <end position="321"/>
    </location>
</feature>
<evidence type="ECO:0000256" key="3">
    <source>
        <dbReference type="ARBA" id="ARBA00022729"/>
    </source>
</evidence>
<dbReference type="PROSITE" id="PS50287">
    <property type="entry name" value="SRCR_2"/>
    <property type="match status" value="10"/>
</dbReference>
<dbReference type="EMBL" id="AYCK01014494">
    <property type="status" value="NOT_ANNOTATED_CDS"/>
    <property type="molecule type" value="Genomic_DNA"/>
</dbReference>
<keyword evidence="10" id="KW-1185">Reference proteome</keyword>
<keyword evidence="6" id="KW-0325">Glycoprotein</keyword>
<feature type="disulfide bond" evidence="7">
    <location>
        <begin position="615"/>
        <end position="676"/>
    </location>
</feature>
<dbReference type="EMBL" id="AYCK01014498">
    <property type="status" value="NOT_ANNOTATED_CDS"/>
    <property type="molecule type" value="Genomic_DNA"/>
</dbReference>
<dbReference type="FunFam" id="3.10.250.10:FF:000002">
    <property type="entry name" value="Scavenger receptor cysteine-rich type 1 protein M130"/>
    <property type="match status" value="1"/>
</dbReference>
<dbReference type="PANTHER" id="PTHR19331">
    <property type="entry name" value="SCAVENGER RECEPTOR DOMAIN-CONTAINING"/>
    <property type="match status" value="1"/>
</dbReference>
<dbReference type="STRING" id="48698.ENSPFOP00000017754"/>
<dbReference type="FunFam" id="3.10.250.10:FF:000006">
    <property type="entry name" value="neurotrypsin isoform X2"/>
    <property type="match status" value="6"/>
</dbReference>
<feature type="disulfide bond" evidence="7">
    <location>
        <begin position="852"/>
        <end position="862"/>
    </location>
</feature>
<feature type="disulfide bond" evidence="7">
    <location>
        <begin position="1210"/>
        <end position="1220"/>
    </location>
</feature>
<evidence type="ECO:0000256" key="4">
    <source>
        <dbReference type="ARBA" id="ARBA00022737"/>
    </source>
</evidence>
<dbReference type="EMBL" id="AYCK01014497">
    <property type="status" value="NOT_ANNOTATED_CDS"/>
    <property type="molecule type" value="Genomic_DNA"/>
</dbReference>
<feature type="domain" description="SRCR" evidence="8">
    <location>
        <begin position="782"/>
        <end position="883"/>
    </location>
</feature>
<comment type="subcellular location">
    <subcellularLocation>
        <location evidence="1">Secreted</location>
    </subcellularLocation>
</comment>
<organism evidence="9 10">
    <name type="scientific">Poecilia formosa</name>
    <name type="common">Amazon molly</name>
    <name type="synonym">Limia formosa</name>
    <dbReference type="NCBI Taxonomy" id="48698"/>
    <lineage>
        <taxon>Eukaryota</taxon>
        <taxon>Metazoa</taxon>
        <taxon>Chordata</taxon>
        <taxon>Craniata</taxon>
        <taxon>Vertebrata</taxon>
        <taxon>Euteleostomi</taxon>
        <taxon>Actinopterygii</taxon>
        <taxon>Neopterygii</taxon>
        <taxon>Teleostei</taxon>
        <taxon>Neoteleostei</taxon>
        <taxon>Acanthomorphata</taxon>
        <taxon>Ovalentaria</taxon>
        <taxon>Atherinomorphae</taxon>
        <taxon>Cyprinodontiformes</taxon>
        <taxon>Poeciliidae</taxon>
        <taxon>Poeciliinae</taxon>
        <taxon>Poecilia</taxon>
    </lineage>
</organism>
<dbReference type="SUPFAM" id="SSF56487">
    <property type="entry name" value="SRCR-like"/>
    <property type="match status" value="10"/>
</dbReference>
<feature type="disulfide bond" evidence="7">
    <location>
        <begin position="433"/>
        <end position="443"/>
    </location>
</feature>
<dbReference type="OMA" id="DCHHGGW"/>
<feature type="domain" description="SRCR" evidence="8">
    <location>
        <begin position="681"/>
        <end position="777"/>
    </location>
</feature>
<dbReference type="GO" id="GO:0016020">
    <property type="term" value="C:membrane"/>
    <property type="evidence" value="ECO:0007669"/>
    <property type="project" value="InterPro"/>
</dbReference>
<feature type="disulfide bond" evidence="7">
    <location>
        <begin position="821"/>
        <end position="882"/>
    </location>
</feature>
<dbReference type="EMBL" id="AYCK01014495">
    <property type="status" value="NOT_ANNOTATED_CDS"/>
    <property type="molecule type" value="Genomic_DNA"/>
</dbReference>
<feature type="domain" description="SRCR" evidence="8">
    <location>
        <begin position="1145"/>
        <end position="1241"/>
    </location>
</feature>
<evidence type="ECO:0000259" key="8">
    <source>
        <dbReference type="PROSITE" id="PS50287"/>
    </source>
</evidence>
<feature type="disulfide bond" evidence="7">
    <location>
        <begin position="646"/>
        <end position="656"/>
    </location>
</feature>
<dbReference type="Ensembl" id="ENSPFOT00000017776.2">
    <property type="protein sequence ID" value="ENSPFOP00000017754.2"/>
    <property type="gene ID" value="ENSPFOG00000017655.2"/>
</dbReference>
<dbReference type="InterPro" id="IPR001190">
    <property type="entry name" value="SRCR"/>
</dbReference>
<feature type="domain" description="SRCR" evidence="8">
    <location>
        <begin position="233"/>
        <end position="332"/>
    </location>
</feature>
<feature type="disulfide bond" evidence="7">
    <location>
        <begin position="1094"/>
        <end position="1104"/>
    </location>
</feature>
<feature type="disulfide bond" evidence="7">
    <location>
        <begin position="746"/>
        <end position="756"/>
    </location>
</feature>
<keyword evidence="2" id="KW-0964">Secreted</keyword>
<protein>
    <recommendedName>
        <fullName evidence="8">SRCR domain-containing protein</fullName>
    </recommendedName>
</protein>
<feature type="disulfide bond" evidence="7">
    <location>
        <begin position="301"/>
        <end position="311"/>
    </location>
</feature>
<feature type="domain" description="SRCR" evidence="8">
    <location>
        <begin position="1026"/>
        <end position="1125"/>
    </location>
</feature>
<comment type="caution">
    <text evidence="7">Lacks conserved residue(s) required for the propagation of feature annotation.</text>
</comment>
<dbReference type="GeneTree" id="ENSGT00950000183145"/>
<name>A0A087YIA1_POEFO</name>
<accession>A0A087YIA1</accession>
<feature type="disulfide bond" evidence="7">
    <location>
        <begin position="99"/>
        <end position="109"/>
    </location>
</feature>
<feature type="domain" description="SRCR" evidence="8">
    <location>
        <begin position="28"/>
        <end position="130"/>
    </location>
</feature>
<feature type="disulfide bond" evidence="7">
    <location>
        <begin position="808"/>
        <end position="872"/>
    </location>
</feature>
<dbReference type="InterPro" id="IPR036772">
    <property type="entry name" value="SRCR-like_dom_sf"/>
</dbReference>
<feature type="domain" description="SRCR" evidence="8">
    <location>
        <begin position="370"/>
        <end position="464"/>
    </location>
</feature>
<reference evidence="10" key="1">
    <citation type="submission" date="2013-10" db="EMBL/GenBank/DDBJ databases">
        <authorList>
            <person name="Schartl M."/>
            <person name="Warren W."/>
        </authorList>
    </citation>
    <scope>NUCLEOTIDE SEQUENCE [LARGE SCALE GENOMIC DNA]</scope>
    <source>
        <strain evidence="10">female</strain>
    </source>
</reference>
<feature type="domain" description="SRCR" evidence="8">
    <location>
        <begin position="921"/>
        <end position="1021"/>
    </location>
</feature>
<feature type="disulfide bond" evidence="7">
    <location>
        <begin position="602"/>
        <end position="666"/>
    </location>
</feature>
<dbReference type="AlphaFoldDB" id="A0A087YIA1"/>
<keyword evidence="4" id="KW-0677">Repeat</keyword>
<feature type="domain" description="SRCR" evidence="8">
    <location>
        <begin position="577"/>
        <end position="677"/>
    </location>
</feature>
<sequence>SSTGRLYPKWETCFVMKSLSKIVSGNVVRLVGSSSDGYCAGRVEIYHNGEWGTVCDDGFDSNEADVICKQLDCGPPLTVHASAHFGEGTGKIWLDDVSCSGNEDFLSECSHRGFGTHNCEHSEDAGVTCYSVAHQILPFPSCSGNVHLYHDRGWKVLSYNGFDTNAAKVACRQMGCGPVSSISQSGYHYSYSVALPDLSCSGSEFSLYECHHSNSWTYQYGSYAYVSCSDYPVRLTGPSRCAGRVEIYYSGAWQTVCDDGWDLNDAQVVCSQLNCGVAVAAPHSAHFGKGADKILFDDVACTGSETHLTRCSHRGYLVHNCSHHQDAGVICSACGMNIENMQISGDSPVFHKHRSQLPVPMLYCDKAGLSRLIGPSRCSGRVEIFTNGSWGTVCNNSWDINEARVVCRQLGCGTALSVLHFGEGTGEINEVTCTGSERYLPECSYGRVGAQNCNHSQDAGVICSGNLKVRISNEDFSTSFSSYVSLYINGEFLSLFCRLTEFTIGQTVNIACSVSEGQDLSTNLSDSVQLTDHGKPTKWVHFPSSYSTELGFMQCPNQNACCNQQDGEQSAASSNSIRLSASDKPCSGRVEIYHNGSWGTVCDDLWDLNDAVVACRQLDCGPALGAPQSAHFGQGTGQIWLDDVSCSGSESSLAVCGHRGFGTHNCGHGEDAGVICSGGNVKLAGSARCSGRVEIYNSGSWGTVCNDNWDINDARVVCRQLACGTAVSLRQFAVGTGQIWLDEVACTGNENYLTECSHSGFGVHNCAHSQDAGVICSVYDKVRKLSGSNEPCSGRVEIYHNGVWGTVCDDGWDLNDAAVACRQSGCGPALGASQRAHFGQGIGEIWPDDLVCSGNETALGACGHNGFGTHNCGHHEDTGVICSNQNVHKLITCNDTTLNDPHGSSDSYDCVLYVSYSKDLIRLVGSDGYCSGRVEIYHNGAWGTVCDDRWDRSEAQVVCRQLGCGEQSDIPPPGYFGPGTGPIWMDDVKCSGSETSLSTCSHRGFGTHNCEHYEDVGVICSCSHPVRLIGPSRCSGRVEIYYSDAWGTVCDNGWDMNDAQVVCRQLGCGTAVAAPRAAYFGKGMDNIWVDNVSCTGRKTYLTECPFSGFQAYSRSHSQDAGVICSDGRIKHSFLACLSIIVRTAIRLVGPNRCSGRAEIYNNGSWGTVCNVSKDLNDGRVLCRQLGCGTALGLLHFGEGAGEIWLDDVTCTGSERHFSECLQTGSVRQDCAHSEDLGVICS</sequence>
<dbReference type="PROSITE" id="PS00420">
    <property type="entry name" value="SRCR_1"/>
    <property type="match status" value="2"/>
</dbReference>
<dbReference type="SMART" id="SM00202">
    <property type="entry name" value="SR"/>
    <property type="match status" value="10"/>
</dbReference>
<feature type="disulfide bond" evidence="7">
    <location>
        <begin position="990"/>
        <end position="1000"/>
    </location>
</feature>
<feature type="disulfide bond" evidence="7">
    <location>
        <begin position="946"/>
        <end position="1010"/>
    </location>
</feature>
<evidence type="ECO:0000256" key="6">
    <source>
        <dbReference type="ARBA" id="ARBA00023180"/>
    </source>
</evidence>
<feature type="disulfide bond" evidence="7">
    <location>
        <begin position="68"/>
        <end position="129"/>
    </location>
</feature>
<evidence type="ECO:0000256" key="5">
    <source>
        <dbReference type="ARBA" id="ARBA00023157"/>
    </source>
</evidence>
<evidence type="ECO:0000313" key="9">
    <source>
        <dbReference type="Ensembl" id="ENSPFOP00000017754.2"/>
    </source>
</evidence>
<dbReference type="FunFam" id="3.10.250.10:FF:000009">
    <property type="entry name" value="WC1"/>
    <property type="match status" value="2"/>
</dbReference>
<proteinExistence type="predicted"/>
<evidence type="ECO:0000256" key="2">
    <source>
        <dbReference type="ARBA" id="ARBA00022525"/>
    </source>
</evidence>
<dbReference type="Pfam" id="PF00530">
    <property type="entry name" value="SRCR"/>
    <property type="match status" value="10"/>
</dbReference>
<dbReference type="Gene3D" id="3.10.250.10">
    <property type="entry name" value="SRCR-like domain"/>
    <property type="match status" value="10"/>
</dbReference>
<reference evidence="9" key="3">
    <citation type="submission" date="2025-09" db="UniProtKB">
        <authorList>
            <consortium name="Ensembl"/>
        </authorList>
    </citation>
    <scope>IDENTIFICATION</scope>
</reference>
<dbReference type="PRINTS" id="PR00258">
    <property type="entry name" value="SPERACTRCPTR"/>
</dbReference>
<feature type="disulfide bond" evidence="7">
    <location>
        <begin position="55"/>
        <end position="119"/>
    </location>
</feature>
<feature type="domain" description="SRCR" evidence="8">
    <location>
        <begin position="130"/>
        <end position="229"/>
    </location>
</feature>
<evidence type="ECO:0000313" key="10">
    <source>
        <dbReference type="Proteomes" id="UP000028760"/>
    </source>
</evidence>
<dbReference type="PANTHER" id="PTHR19331:SF22">
    <property type="entry name" value="DELETED IN MALIGNANT BRAIN TUMORS 1 PROTEIN"/>
    <property type="match status" value="1"/>
</dbReference>
<dbReference type="eggNOG" id="ENOG502QQ5W">
    <property type="taxonomic scope" value="Eukaryota"/>
</dbReference>
<evidence type="ECO:0000256" key="7">
    <source>
        <dbReference type="PROSITE-ProRule" id="PRU00196"/>
    </source>
</evidence>